<evidence type="ECO:0000259" key="1">
    <source>
        <dbReference type="Pfam" id="PF00551"/>
    </source>
</evidence>
<sequence>MLRVLFVTSQVTYVPRNYEDLFKEFFKHIQDVEVAGLILLNNLDLNLVKSVAGLKYLGADKVQRTLCKNIFALPLKKRERIFKKRKIEVKSFKTMNDQGAIDWVHAKNIDIIINVRTRCIYKNEILQAPKLGCINIHHGILPKYRGTMCDLYALSENRGAGFTIHQMNKKIDDGVIFRAVEVSGGEHQDYIDYLQIGASIEGEELAKLMNDVAKSGRFPKGIKNSSKEKVYTKNPTRDQVKQFKKNGMIL</sequence>
<dbReference type="EMBL" id="MAAO01000006">
    <property type="protein sequence ID" value="OUR96740.1"/>
    <property type="molecule type" value="Genomic_DNA"/>
</dbReference>
<evidence type="ECO:0000313" key="3">
    <source>
        <dbReference type="Proteomes" id="UP000196531"/>
    </source>
</evidence>
<organism evidence="2 3">
    <name type="scientific">Halobacteriovorax marinus</name>
    <dbReference type="NCBI Taxonomy" id="97084"/>
    <lineage>
        <taxon>Bacteria</taxon>
        <taxon>Pseudomonadati</taxon>
        <taxon>Bdellovibrionota</taxon>
        <taxon>Bacteriovoracia</taxon>
        <taxon>Bacteriovoracales</taxon>
        <taxon>Halobacteriovoraceae</taxon>
        <taxon>Halobacteriovorax</taxon>
    </lineage>
</organism>
<dbReference type="AlphaFoldDB" id="A0A1Y5FD17"/>
<dbReference type="Gene3D" id="3.40.50.12230">
    <property type="match status" value="1"/>
</dbReference>
<proteinExistence type="predicted"/>
<protein>
    <recommendedName>
        <fullName evidence="1">Formyl transferase N-terminal domain-containing protein</fullName>
    </recommendedName>
</protein>
<feature type="domain" description="Formyl transferase N-terminal" evidence="1">
    <location>
        <begin position="93"/>
        <end position="181"/>
    </location>
</feature>
<evidence type="ECO:0000313" key="2">
    <source>
        <dbReference type="EMBL" id="OUR96740.1"/>
    </source>
</evidence>
<comment type="caution">
    <text evidence="2">The sequence shown here is derived from an EMBL/GenBank/DDBJ whole genome shotgun (WGS) entry which is preliminary data.</text>
</comment>
<accession>A0A1Y5FD17</accession>
<gene>
    <name evidence="2" type="ORF">A9Q84_10390</name>
</gene>
<reference evidence="3" key="1">
    <citation type="journal article" date="2017" name="Proc. Natl. Acad. Sci. U.S.A.">
        <title>Simulation of Deepwater Horizon oil plume reveals substrate specialization within a complex community of hydrocarbon-degraders.</title>
        <authorList>
            <person name="Hu P."/>
            <person name="Dubinsky E.A."/>
            <person name="Probst A.J."/>
            <person name="Wang J."/>
            <person name="Sieber C.M.K."/>
            <person name="Tom L.M."/>
            <person name="Gardinali P."/>
            <person name="Banfield J.F."/>
            <person name="Atlas R.M."/>
            <person name="Andersen G.L."/>
        </authorList>
    </citation>
    <scope>NUCLEOTIDE SEQUENCE [LARGE SCALE GENOMIC DNA]</scope>
</reference>
<dbReference type="InterPro" id="IPR002376">
    <property type="entry name" value="Formyl_transf_N"/>
</dbReference>
<dbReference type="Pfam" id="PF00551">
    <property type="entry name" value="Formyl_trans_N"/>
    <property type="match status" value="1"/>
</dbReference>
<dbReference type="InterPro" id="IPR036477">
    <property type="entry name" value="Formyl_transf_N_sf"/>
</dbReference>
<dbReference type="Proteomes" id="UP000196531">
    <property type="component" value="Unassembled WGS sequence"/>
</dbReference>
<name>A0A1Y5FD17_9BACT</name>
<dbReference type="SUPFAM" id="SSF53328">
    <property type="entry name" value="Formyltransferase"/>
    <property type="match status" value="1"/>
</dbReference>